<dbReference type="EMBL" id="CBTJ020000093">
    <property type="protein sequence ID" value="CDI04070.1"/>
    <property type="molecule type" value="Genomic_DNA"/>
</dbReference>
<reference evidence="2" key="1">
    <citation type="submission" date="2013-07" db="EMBL/GenBank/DDBJ databases">
        <authorList>
            <person name="McIlroy S."/>
        </authorList>
    </citation>
    <scope>NUCLEOTIDE SEQUENCE [LARGE SCALE GENOMIC DNA]</scope>
    <source>
        <strain evidence="2">Run_A_D11</strain>
    </source>
</reference>
<evidence type="ECO:0000313" key="3">
    <source>
        <dbReference type="Proteomes" id="UP000035760"/>
    </source>
</evidence>
<keyword evidence="3" id="KW-1185">Reference proteome</keyword>
<keyword evidence="1" id="KW-0472">Membrane</keyword>
<name>W6MCJ5_9GAMM</name>
<comment type="caution">
    <text evidence="2">The sequence shown here is derived from an EMBL/GenBank/DDBJ whole genome shotgun (WGS) entry which is preliminary data.</text>
</comment>
<feature type="transmembrane region" description="Helical" evidence="1">
    <location>
        <begin position="12"/>
        <end position="29"/>
    </location>
</feature>
<dbReference type="STRING" id="1400863.BN873_810005"/>
<keyword evidence="1" id="KW-0812">Transmembrane</keyword>
<evidence type="ECO:0000313" key="2">
    <source>
        <dbReference type="EMBL" id="CDI04070.1"/>
    </source>
</evidence>
<dbReference type="Proteomes" id="UP000035760">
    <property type="component" value="Unassembled WGS sequence"/>
</dbReference>
<organism evidence="2 3">
    <name type="scientific">Candidatus Competibacter denitrificans Run_A_D11</name>
    <dbReference type="NCBI Taxonomy" id="1400863"/>
    <lineage>
        <taxon>Bacteria</taxon>
        <taxon>Pseudomonadati</taxon>
        <taxon>Pseudomonadota</taxon>
        <taxon>Gammaproteobacteria</taxon>
        <taxon>Candidatus Competibacteraceae</taxon>
        <taxon>Candidatus Competibacter</taxon>
    </lineage>
</organism>
<dbReference type="AlphaFoldDB" id="W6MCJ5"/>
<gene>
    <name evidence="2" type="ORF">BN873_810005</name>
</gene>
<proteinExistence type="predicted"/>
<evidence type="ECO:0000256" key="1">
    <source>
        <dbReference type="SAM" id="Phobius"/>
    </source>
</evidence>
<protein>
    <submittedName>
        <fullName evidence="2">Uncharacterized protein</fullName>
    </submittedName>
</protein>
<accession>W6MCJ5</accession>
<keyword evidence="1" id="KW-1133">Transmembrane helix</keyword>
<sequence length="129" mass="14957">MTVTLDAMQLLSLLGGLLGGLFAVGRFLLSQFERRLDQRFASLDAARLDGQRVWVDTFNAHVNNEQREFEIVRNLQHEFLSLRADLAAHYIRRDELRDQLAQLRTHVQTVDEKIDRLILMRGSREHGDT</sequence>
<dbReference type="RefSeq" id="WP_048675731.1">
    <property type="nucleotide sequence ID" value="NZ_CBTJ020000093.1"/>
</dbReference>
<reference evidence="2" key="2">
    <citation type="submission" date="2014-03" db="EMBL/GenBank/DDBJ databases">
        <title>Candidatus Competibacter-lineage genomes retrieved from metagenomes reveal functional metabolic diversity.</title>
        <authorList>
            <person name="McIlroy S.J."/>
            <person name="Albertsen M."/>
            <person name="Andresen E.K."/>
            <person name="Saunders A.M."/>
            <person name="Kristiansen R."/>
            <person name="Stokholm-Bjerregaard M."/>
            <person name="Nielsen K.L."/>
            <person name="Nielsen P.H."/>
        </authorList>
    </citation>
    <scope>NUCLEOTIDE SEQUENCE</scope>
    <source>
        <strain evidence="2">Run_A_D11</strain>
    </source>
</reference>